<sequence>MLIHWAEVKEGIWALAAVAFLVKFWMLHGRVTEFLTNHWPTFVKQVGEMNKKIGKNSEGIARLEGGK</sequence>
<keyword evidence="1" id="KW-1133">Transmembrane helix</keyword>
<protein>
    <submittedName>
        <fullName evidence="2">Uncharacterized protein</fullName>
    </submittedName>
</protein>
<name>A0A0F9IC51_9ZZZZ</name>
<proteinExistence type="predicted"/>
<dbReference type="EMBL" id="LAZR01021540">
    <property type="protein sequence ID" value="KKL84967.1"/>
    <property type="molecule type" value="Genomic_DNA"/>
</dbReference>
<keyword evidence="1" id="KW-0472">Membrane</keyword>
<evidence type="ECO:0000256" key="1">
    <source>
        <dbReference type="SAM" id="Phobius"/>
    </source>
</evidence>
<gene>
    <name evidence="2" type="ORF">LCGC14_1959460</name>
</gene>
<evidence type="ECO:0000313" key="2">
    <source>
        <dbReference type="EMBL" id="KKL84967.1"/>
    </source>
</evidence>
<keyword evidence="1" id="KW-0812">Transmembrane</keyword>
<dbReference type="AlphaFoldDB" id="A0A0F9IC51"/>
<reference evidence="2" key="1">
    <citation type="journal article" date="2015" name="Nature">
        <title>Complex archaea that bridge the gap between prokaryotes and eukaryotes.</title>
        <authorList>
            <person name="Spang A."/>
            <person name="Saw J.H."/>
            <person name="Jorgensen S.L."/>
            <person name="Zaremba-Niedzwiedzka K."/>
            <person name="Martijn J."/>
            <person name="Lind A.E."/>
            <person name="van Eijk R."/>
            <person name="Schleper C."/>
            <person name="Guy L."/>
            <person name="Ettema T.J."/>
        </authorList>
    </citation>
    <scope>NUCLEOTIDE SEQUENCE</scope>
</reference>
<accession>A0A0F9IC51</accession>
<comment type="caution">
    <text evidence="2">The sequence shown here is derived from an EMBL/GenBank/DDBJ whole genome shotgun (WGS) entry which is preliminary data.</text>
</comment>
<feature type="transmembrane region" description="Helical" evidence="1">
    <location>
        <begin position="12"/>
        <end position="28"/>
    </location>
</feature>
<organism evidence="2">
    <name type="scientific">marine sediment metagenome</name>
    <dbReference type="NCBI Taxonomy" id="412755"/>
    <lineage>
        <taxon>unclassified sequences</taxon>
        <taxon>metagenomes</taxon>
        <taxon>ecological metagenomes</taxon>
    </lineage>
</organism>